<dbReference type="SMART" id="SM00116">
    <property type="entry name" value="CBS"/>
    <property type="match status" value="1"/>
</dbReference>
<feature type="domain" description="CBS" evidence="10">
    <location>
        <begin position="209"/>
        <end position="265"/>
    </location>
</feature>
<dbReference type="PANTHER" id="PTHR43773:SF1">
    <property type="entry name" value="MAGNESIUM TRANSPORTER MGTE"/>
    <property type="match status" value="1"/>
</dbReference>
<dbReference type="EMBL" id="LR214986">
    <property type="protein sequence ID" value="VEU64774.1"/>
    <property type="molecule type" value="Genomic_DNA"/>
</dbReference>
<dbReference type="InterPro" id="IPR036739">
    <property type="entry name" value="SLC41_membr_dom_sf"/>
</dbReference>
<dbReference type="SUPFAM" id="SSF54631">
    <property type="entry name" value="CBS-domain pair"/>
    <property type="match status" value="1"/>
</dbReference>
<evidence type="ECO:0000256" key="8">
    <source>
        <dbReference type="PROSITE-ProRule" id="PRU00703"/>
    </source>
</evidence>
<keyword evidence="9" id="KW-0479">Metal-binding</keyword>
<keyword evidence="8" id="KW-0129">CBS domain</keyword>
<feature type="transmembrane region" description="Helical" evidence="9">
    <location>
        <begin position="472"/>
        <end position="490"/>
    </location>
</feature>
<keyword evidence="6 9" id="KW-1133">Transmembrane helix</keyword>
<evidence type="ECO:0000313" key="12">
    <source>
        <dbReference type="Proteomes" id="UP000289506"/>
    </source>
</evidence>
<accession>A0A449AID6</accession>
<keyword evidence="7 9" id="KW-0472">Membrane</keyword>
<keyword evidence="9" id="KW-1003">Cell membrane</keyword>
<feature type="transmembrane region" description="Helical" evidence="9">
    <location>
        <begin position="295"/>
        <end position="312"/>
    </location>
</feature>
<feature type="transmembrane region" description="Helical" evidence="9">
    <location>
        <begin position="419"/>
        <end position="452"/>
    </location>
</feature>
<dbReference type="AlphaFoldDB" id="A0A449AID6"/>
<dbReference type="SMART" id="SM00924">
    <property type="entry name" value="MgtE_N"/>
    <property type="match status" value="1"/>
</dbReference>
<evidence type="ECO:0000256" key="6">
    <source>
        <dbReference type="ARBA" id="ARBA00022989"/>
    </source>
</evidence>
<dbReference type="InterPro" id="IPR006667">
    <property type="entry name" value="SLC41_membr_dom"/>
</dbReference>
<dbReference type="InterPro" id="IPR000644">
    <property type="entry name" value="CBS_dom"/>
</dbReference>
<dbReference type="InterPro" id="IPR046342">
    <property type="entry name" value="CBS_dom_sf"/>
</dbReference>
<reference evidence="11 12" key="1">
    <citation type="submission" date="2019-01" db="EMBL/GenBank/DDBJ databases">
        <authorList>
            <consortium name="Pathogen Informatics"/>
        </authorList>
    </citation>
    <scope>NUCLEOTIDE SEQUENCE [LARGE SCALE GENOMIC DNA]</scope>
    <source>
        <strain evidence="11 12">NCTC10142</strain>
        <plasmid evidence="12">13</plasmid>
    </source>
</reference>
<dbReference type="Pfam" id="PF01769">
    <property type="entry name" value="MgtE"/>
    <property type="match status" value="1"/>
</dbReference>
<evidence type="ECO:0000259" key="10">
    <source>
        <dbReference type="PROSITE" id="PS51371"/>
    </source>
</evidence>
<evidence type="ECO:0000256" key="9">
    <source>
        <dbReference type="RuleBase" id="RU362011"/>
    </source>
</evidence>
<dbReference type="GO" id="GO:0005886">
    <property type="term" value="C:plasma membrane"/>
    <property type="evidence" value="ECO:0007669"/>
    <property type="project" value="UniProtKB-SubCell"/>
</dbReference>
<dbReference type="InterPro" id="IPR006668">
    <property type="entry name" value="Mg_transptr_MgtE_intracell_dom"/>
</dbReference>
<evidence type="ECO:0000256" key="7">
    <source>
        <dbReference type="ARBA" id="ARBA00023136"/>
    </source>
</evidence>
<evidence type="ECO:0000256" key="1">
    <source>
        <dbReference type="ARBA" id="ARBA00004141"/>
    </source>
</evidence>
<protein>
    <recommendedName>
        <fullName evidence="9">Magnesium transporter MgtE</fullName>
    </recommendedName>
</protein>
<dbReference type="PROSITE" id="PS51371">
    <property type="entry name" value="CBS"/>
    <property type="match status" value="1"/>
</dbReference>
<comment type="subcellular location">
    <subcellularLocation>
        <location evidence="9">Cell membrane</location>
        <topology evidence="9">Multi-pass membrane protein</topology>
    </subcellularLocation>
    <subcellularLocation>
        <location evidence="1">Membrane</location>
        <topology evidence="1">Multi-pass membrane protein</topology>
    </subcellularLocation>
</comment>
<feature type="transmembrane region" description="Helical" evidence="9">
    <location>
        <begin position="379"/>
        <end position="399"/>
    </location>
</feature>
<comment type="caution">
    <text evidence="9">Lacks conserved residue(s) required for the propagation of feature annotation.</text>
</comment>
<keyword evidence="3 9" id="KW-0813">Transport</keyword>
<dbReference type="Proteomes" id="UP000289506">
    <property type="component" value="Plasmid 13"/>
</dbReference>
<dbReference type="Pfam" id="PF03448">
    <property type="entry name" value="MgtE_N"/>
    <property type="match status" value="1"/>
</dbReference>
<organism evidence="11 12">
    <name type="scientific">Mycoplasmopsis cynos</name>
    <dbReference type="NCBI Taxonomy" id="171284"/>
    <lineage>
        <taxon>Bacteria</taxon>
        <taxon>Bacillati</taxon>
        <taxon>Mycoplasmatota</taxon>
        <taxon>Mycoplasmoidales</taxon>
        <taxon>Metamycoplasmataceae</taxon>
        <taxon>Mycoplasmopsis</taxon>
    </lineage>
</organism>
<proteinExistence type="inferred from homology"/>
<evidence type="ECO:0000256" key="5">
    <source>
        <dbReference type="ARBA" id="ARBA00022842"/>
    </source>
</evidence>
<dbReference type="SUPFAM" id="SSF158791">
    <property type="entry name" value="MgtE N-terminal domain-like"/>
    <property type="match status" value="1"/>
</dbReference>
<comment type="function">
    <text evidence="9">Acts as a magnesium transporter.</text>
</comment>
<dbReference type="SUPFAM" id="SSF161093">
    <property type="entry name" value="MgtE membrane domain-like"/>
    <property type="match status" value="1"/>
</dbReference>
<dbReference type="Gene3D" id="1.10.357.20">
    <property type="entry name" value="SLC41 divalent cation transporters, integral membrane domain"/>
    <property type="match status" value="1"/>
</dbReference>
<sequence>MEHNVHEINHELLVDKIIELIKNRSVKALRELEEDVTYHDFAQAFESQRLSDEDRLYILRILRTVEAAEVFSYLEDDTKKRLVGLFSDELGQKVLQELETAELVDILEELPVNLMRKILSQTTKEKREIINQILHYNDDEVGSFMQVDISILKSNWNTQKALSKIRTDYNNNLTMVHNFYIVDTENKLIGDVTLEELIFNDEVKNLSEIANPVATVHPNDDKEMAAKVFSDNDRSSLPVVSLDNRLIGIITSDDIIDIIHEEATEDIYKMAGISASDTEESYLKTSIKSIVKSRVLWLIILMLSATISQYIIQKFTNISENSIEQFGITISTAVIVSLIPIISGSAGNAGSQSTTTVTRSAALGEFSKNDYKKVILKEILVATIIGAIMFIINVVRLYIYYAIPVFSNDAFKDPNNKDWYSLSFIILASSVSLWFVVIFAKFLGTIIPLVAIKFKKDPAVMSAPILTTLSDALSTLIFFGLNIFVLYIAWKSGLIGNHFINSLSNSQVSKLESMQNVVILKNIEIYHLNNVLNTI</sequence>
<keyword evidence="4 9" id="KW-0812">Transmembrane</keyword>
<name>A0A449AID6_9BACT</name>
<evidence type="ECO:0000256" key="3">
    <source>
        <dbReference type="ARBA" id="ARBA00022448"/>
    </source>
</evidence>
<keyword evidence="11" id="KW-0614">Plasmid</keyword>
<dbReference type="GO" id="GO:0046872">
    <property type="term" value="F:metal ion binding"/>
    <property type="evidence" value="ECO:0007669"/>
    <property type="project" value="UniProtKB-KW"/>
</dbReference>
<dbReference type="RefSeq" id="WP_129720643.1">
    <property type="nucleotide sequence ID" value="NZ_LR214986.1"/>
</dbReference>
<dbReference type="Gene3D" id="1.25.60.10">
    <property type="entry name" value="MgtE N-terminal domain-like"/>
    <property type="match status" value="1"/>
</dbReference>
<keyword evidence="5 9" id="KW-0460">Magnesium</keyword>
<dbReference type="InterPro" id="IPR038076">
    <property type="entry name" value="MgtE_N_sf"/>
</dbReference>
<dbReference type="Pfam" id="PF00571">
    <property type="entry name" value="CBS"/>
    <property type="match status" value="1"/>
</dbReference>
<dbReference type="GO" id="GO:0015095">
    <property type="term" value="F:magnesium ion transmembrane transporter activity"/>
    <property type="evidence" value="ECO:0007669"/>
    <property type="project" value="UniProtKB-UniRule"/>
</dbReference>
<dbReference type="PANTHER" id="PTHR43773">
    <property type="entry name" value="MAGNESIUM TRANSPORTER MGTE"/>
    <property type="match status" value="1"/>
</dbReference>
<dbReference type="InterPro" id="IPR006669">
    <property type="entry name" value="MgtE_transporter"/>
</dbReference>
<evidence type="ECO:0000313" key="11">
    <source>
        <dbReference type="EMBL" id="VEU64774.1"/>
    </source>
</evidence>
<geneLocation type="plasmid" evidence="11 12">
    <name>13</name>
</geneLocation>
<comment type="similarity">
    <text evidence="2 9">Belongs to the SLC41A transporter family.</text>
</comment>
<gene>
    <name evidence="11" type="ORF">NCTC10142_00534</name>
</gene>
<comment type="subunit">
    <text evidence="9">Homodimer.</text>
</comment>
<evidence type="ECO:0000256" key="4">
    <source>
        <dbReference type="ARBA" id="ARBA00022692"/>
    </source>
</evidence>
<dbReference type="Gene3D" id="3.10.580.10">
    <property type="entry name" value="CBS-domain"/>
    <property type="match status" value="1"/>
</dbReference>
<evidence type="ECO:0000256" key="2">
    <source>
        <dbReference type="ARBA" id="ARBA00009749"/>
    </source>
</evidence>
<dbReference type="NCBIfam" id="TIGR00400">
    <property type="entry name" value="mgtE"/>
    <property type="match status" value="1"/>
</dbReference>